<dbReference type="InterPro" id="IPR007111">
    <property type="entry name" value="NACHT_NTPase"/>
</dbReference>
<dbReference type="AlphaFoldDB" id="A0A2I9D759"/>
<dbReference type="InterPro" id="IPR036388">
    <property type="entry name" value="WH-like_DNA-bd_sf"/>
</dbReference>
<evidence type="ECO:0000259" key="1">
    <source>
        <dbReference type="PROSITE" id="PS50043"/>
    </source>
</evidence>
<proteinExistence type="predicted"/>
<accession>A0A2I9D759</accession>
<dbReference type="OrthoDB" id="57714at2"/>
<dbReference type="Pfam" id="PF00196">
    <property type="entry name" value="GerE"/>
    <property type="match status" value="1"/>
</dbReference>
<dbReference type="Gene3D" id="1.10.10.10">
    <property type="entry name" value="Winged helix-like DNA-binding domain superfamily/Winged helix DNA-binding domain"/>
    <property type="match status" value="1"/>
</dbReference>
<dbReference type="PANTHER" id="PTHR47691:SF3">
    <property type="entry name" value="HTH-TYPE TRANSCRIPTIONAL REGULATOR RV0890C-RELATED"/>
    <property type="match status" value="1"/>
</dbReference>
<keyword evidence="3" id="KW-1185">Reference proteome</keyword>
<dbReference type="PRINTS" id="PR00038">
    <property type="entry name" value="HTHLUXR"/>
</dbReference>
<evidence type="ECO:0000313" key="2">
    <source>
        <dbReference type="EMBL" id="GBF06290.1"/>
    </source>
</evidence>
<dbReference type="Proteomes" id="UP000236569">
    <property type="component" value="Unassembled WGS sequence"/>
</dbReference>
<dbReference type="PANTHER" id="PTHR47691">
    <property type="entry name" value="REGULATOR-RELATED"/>
    <property type="match status" value="1"/>
</dbReference>
<reference evidence="3" key="1">
    <citation type="submission" date="2018-01" db="EMBL/GenBank/DDBJ databases">
        <title>Draft Genome Sequence of the Radioresistant Bacterium Deinococcus aerius TR0125, Isolated from the Higher Atmosphere above Japan.</title>
        <authorList>
            <person name="Satoh K."/>
            <person name="Arai H."/>
            <person name="Sanzen T."/>
            <person name="Kawaguchi Y."/>
            <person name="Hayashi H."/>
            <person name="Yokobori S."/>
            <person name="Yamagishi A."/>
            <person name="Oono Y."/>
            <person name="Narumi I."/>
        </authorList>
    </citation>
    <scope>NUCLEOTIDE SEQUENCE [LARGE SCALE GENOMIC DNA]</scope>
    <source>
        <strain evidence="3">TR0125</strain>
    </source>
</reference>
<dbReference type="InterPro" id="IPR000792">
    <property type="entry name" value="Tscrpt_reg_LuxR_C"/>
</dbReference>
<evidence type="ECO:0000313" key="3">
    <source>
        <dbReference type="Proteomes" id="UP000236569"/>
    </source>
</evidence>
<dbReference type="Pfam" id="PF05729">
    <property type="entry name" value="NACHT"/>
    <property type="match status" value="1"/>
</dbReference>
<feature type="domain" description="HTH luxR-type" evidence="1">
    <location>
        <begin position="693"/>
        <end position="758"/>
    </location>
</feature>
<dbReference type="SUPFAM" id="SSF48452">
    <property type="entry name" value="TPR-like"/>
    <property type="match status" value="1"/>
</dbReference>
<dbReference type="InterPro" id="IPR027417">
    <property type="entry name" value="P-loop_NTPase"/>
</dbReference>
<dbReference type="Gene3D" id="3.40.50.300">
    <property type="entry name" value="P-loop containing nucleotide triphosphate hydrolases"/>
    <property type="match status" value="1"/>
</dbReference>
<dbReference type="Gene3D" id="1.25.40.10">
    <property type="entry name" value="Tetratricopeptide repeat domain"/>
    <property type="match status" value="1"/>
</dbReference>
<dbReference type="InterPro" id="IPR016032">
    <property type="entry name" value="Sig_transdc_resp-reg_C-effctor"/>
</dbReference>
<dbReference type="RefSeq" id="WP_103129672.1">
    <property type="nucleotide sequence ID" value="NZ_BFAG01000008.1"/>
</dbReference>
<dbReference type="CDD" id="cd06170">
    <property type="entry name" value="LuxR_C_like"/>
    <property type="match status" value="1"/>
</dbReference>
<gene>
    <name evidence="2" type="ORF">DAERI_080081</name>
</gene>
<dbReference type="SUPFAM" id="SSF52540">
    <property type="entry name" value="P-loop containing nucleoside triphosphate hydrolases"/>
    <property type="match status" value="1"/>
</dbReference>
<dbReference type="SUPFAM" id="SSF46894">
    <property type="entry name" value="C-terminal effector domain of the bipartite response regulators"/>
    <property type="match status" value="1"/>
</dbReference>
<dbReference type="PROSITE" id="PS50043">
    <property type="entry name" value="HTH_LUXR_2"/>
    <property type="match status" value="1"/>
</dbReference>
<name>A0A2I9D759_9DEIO</name>
<comment type="caution">
    <text evidence="2">The sequence shown here is derived from an EMBL/GenBank/DDBJ whole genome shotgun (WGS) entry which is preliminary data.</text>
</comment>
<dbReference type="InterPro" id="IPR011990">
    <property type="entry name" value="TPR-like_helical_dom_sf"/>
</dbReference>
<dbReference type="EMBL" id="BFAG01000008">
    <property type="protein sequence ID" value="GBF06290.1"/>
    <property type="molecule type" value="Genomic_DNA"/>
</dbReference>
<organism evidence="2 3">
    <name type="scientific">Deinococcus aerius</name>
    <dbReference type="NCBI Taxonomy" id="200253"/>
    <lineage>
        <taxon>Bacteria</taxon>
        <taxon>Thermotogati</taxon>
        <taxon>Deinococcota</taxon>
        <taxon>Deinococci</taxon>
        <taxon>Deinococcales</taxon>
        <taxon>Deinococcaceae</taxon>
        <taxon>Deinococcus</taxon>
    </lineage>
</organism>
<dbReference type="GO" id="GO:0003677">
    <property type="term" value="F:DNA binding"/>
    <property type="evidence" value="ECO:0007669"/>
    <property type="project" value="InterPro"/>
</dbReference>
<dbReference type="PRINTS" id="PR00364">
    <property type="entry name" value="DISEASERSIST"/>
</dbReference>
<dbReference type="GO" id="GO:0006355">
    <property type="term" value="P:regulation of DNA-templated transcription"/>
    <property type="evidence" value="ECO:0007669"/>
    <property type="project" value="InterPro"/>
</dbReference>
<protein>
    <submittedName>
        <fullName evidence="2">Putative transcriptional regulator, LuxR family protein</fullName>
    </submittedName>
</protein>
<dbReference type="SMART" id="SM00421">
    <property type="entry name" value="HTH_LUXR"/>
    <property type="match status" value="1"/>
</dbReference>
<sequence>MNGQAANPLPAELSPLLGRERDLGELTRLLGEGTRLLTLRGPGGIGKTALALRLAHAVRGNYDHVLFVDLSALRAPGEVLPAIAAALPGVEAASRDPPALVREFAARHRLLLVLDNFEQLLPAARTLGELLARAPTLQLVVTSRAALHLHDEREYPVPPLPVPERVPEAASSPAVQLFVTRARALLPGFELTPATTPQVVRLCALLEGVPLALELAAARLRTYALPDVLAGLEHPLRFLREDFRDRPERLRSLRAAVEWSYELLDQGDRAVFECCAVFGGSFTPGALAAVHGGEEVLDHVDALIEQSFLQRLGTPGTRWKLLQPLRELALERLSGRPEAPTWRERHARHFLEELEEGRRRFEQGQPDRREDLLPDYPNMRAGLVWAVGEGRADLAYRYLAQLGAVWLPLGLYAQEAPLAERVLGLPSPGRDQVLLQALEVSAQCLAATGQTGAHEARLREILELCRELGDEVSAGWTTADLALLHHASGRSDLAWPMQQEVLRAQEARRGERGADRVEQSQYANLLLYAAPTLLDLGQPDLALAYATRALEEYEAAGNAVFRLVARVMVGVVLLHLGRREEAGARLLGALHEAAGKPFRAVVDEALRGLSLLAAEVGDPAAAVRLLAAGGFVPGEASRGYLDRRHLGNLDRARAVMGEADFRDAWASGSDLGPAEAVEQADRLARRLRAPPPDGTPRPGLTPREWEVLRLVAQGHPDRRVARLLGISPVTVSKHVANMLGKLALHNRVELTRWAMTHGGEDSP</sequence>